<name>A0A5J4UUP6_9EUKA</name>
<evidence type="ECO:0000313" key="2">
    <source>
        <dbReference type="Proteomes" id="UP000324800"/>
    </source>
</evidence>
<proteinExistence type="predicted"/>
<organism evidence="1 2">
    <name type="scientific">Streblomastix strix</name>
    <dbReference type="NCBI Taxonomy" id="222440"/>
    <lineage>
        <taxon>Eukaryota</taxon>
        <taxon>Metamonada</taxon>
        <taxon>Preaxostyla</taxon>
        <taxon>Oxymonadida</taxon>
        <taxon>Streblomastigidae</taxon>
        <taxon>Streblomastix</taxon>
    </lineage>
</organism>
<gene>
    <name evidence="1" type="ORF">EZS28_030562</name>
</gene>
<accession>A0A5J4UUP6</accession>
<dbReference type="AlphaFoldDB" id="A0A5J4UUP6"/>
<sequence>MAESNNDSNNFAVESLQKLIIVPSEYNVINGLIGLGEYVLLEILSEIKLVPNAVEFIGVNKKTFQLIKHARFYKIIETLNYPISIINSGPNQFELVDIDVDQIKIVMKLNGTILLSQVLENGIWSVEIIFQSYQRFGLDCENIAAYCGGNWEGVIQYKCKVYSGNVRFQKNEIIRLEFDSEKGTLFFFVDNIQQPVYISGIKEKVRFVIFMNSGGESSCIIHSLKKLIVPTSGHLLNEKAVEW</sequence>
<dbReference type="Proteomes" id="UP000324800">
    <property type="component" value="Unassembled WGS sequence"/>
</dbReference>
<comment type="caution">
    <text evidence="1">The sequence shown here is derived from an EMBL/GenBank/DDBJ whole genome shotgun (WGS) entry which is preliminary data.</text>
</comment>
<dbReference type="EMBL" id="SNRW01012369">
    <property type="protein sequence ID" value="KAA6373910.1"/>
    <property type="molecule type" value="Genomic_DNA"/>
</dbReference>
<reference evidence="1 2" key="1">
    <citation type="submission" date="2019-03" db="EMBL/GenBank/DDBJ databases">
        <title>Single cell metagenomics reveals metabolic interactions within the superorganism composed of flagellate Streblomastix strix and complex community of Bacteroidetes bacteria on its surface.</title>
        <authorList>
            <person name="Treitli S.C."/>
            <person name="Kolisko M."/>
            <person name="Husnik F."/>
            <person name="Keeling P."/>
            <person name="Hampl V."/>
        </authorList>
    </citation>
    <scope>NUCLEOTIDE SEQUENCE [LARGE SCALE GENOMIC DNA]</scope>
    <source>
        <strain evidence="1">ST1C</strain>
    </source>
</reference>
<protein>
    <submittedName>
        <fullName evidence="1">Uncharacterized protein</fullName>
    </submittedName>
</protein>
<evidence type="ECO:0000313" key="1">
    <source>
        <dbReference type="EMBL" id="KAA6373910.1"/>
    </source>
</evidence>